<keyword evidence="1" id="KW-0805">Transcription regulation</keyword>
<organism evidence="5 6">
    <name type="scientific">Pararhodobacter oceanensis</name>
    <dbReference type="NCBI Taxonomy" id="2172121"/>
    <lineage>
        <taxon>Bacteria</taxon>
        <taxon>Pseudomonadati</taxon>
        <taxon>Pseudomonadota</taxon>
        <taxon>Alphaproteobacteria</taxon>
        <taxon>Rhodobacterales</taxon>
        <taxon>Paracoccaceae</taxon>
        <taxon>Pararhodobacter</taxon>
    </lineage>
</organism>
<dbReference type="Pfam" id="PF00196">
    <property type="entry name" value="GerE"/>
    <property type="match status" value="1"/>
</dbReference>
<dbReference type="CDD" id="cd06170">
    <property type="entry name" value="LuxR_C_like"/>
    <property type="match status" value="1"/>
</dbReference>
<dbReference type="SUPFAM" id="SSF46894">
    <property type="entry name" value="C-terminal effector domain of the bipartite response regulators"/>
    <property type="match status" value="1"/>
</dbReference>
<dbReference type="GO" id="GO:0003677">
    <property type="term" value="F:DNA binding"/>
    <property type="evidence" value="ECO:0007669"/>
    <property type="project" value="UniProtKB-KW"/>
</dbReference>
<dbReference type="InterPro" id="IPR016032">
    <property type="entry name" value="Sig_transdc_resp-reg_C-effctor"/>
</dbReference>
<proteinExistence type="predicted"/>
<dbReference type="SMART" id="SM00421">
    <property type="entry name" value="HTH_LUXR"/>
    <property type="match status" value="1"/>
</dbReference>
<dbReference type="EMBL" id="QDKM01000004">
    <property type="protein sequence ID" value="PVH28878.1"/>
    <property type="molecule type" value="Genomic_DNA"/>
</dbReference>
<dbReference type="InterPro" id="IPR036388">
    <property type="entry name" value="WH-like_DNA-bd_sf"/>
</dbReference>
<evidence type="ECO:0000256" key="3">
    <source>
        <dbReference type="ARBA" id="ARBA00023163"/>
    </source>
</evidence>
<dbReference type="PROSITE" id="PS50043">
    <property type="entry name" value="HTH_LUXR_2"/>
    <property type="match status" value="1"/>
</dbReference>
<evidence type="ECO:0000313" key="6">
    <source>
        <dbReference type="Proteomes" id="UP000245911"/>
    </source>
</evidence>
<evidence type="ECO:0000256" key="1">
    <source>
        <dbReference type="ARBA" id="ARBA00023015"/>
    </source>
</evidence>
<dbReference type="PANTHER" id="PTHR44688:SF16">
    <property type="entry name" value="DNA-BINDING TRANSCRIPTIONAL ACTIVATOR DEVR_DOSR"/>
    <property type="match status" value="1"/>
</dbReference>
<dbReference type="AlphaFoldDB" id="A0A2T8HTX2"/>
<accession>A0A2T8HTX2</accession>
<feature type="domain" description="HTH luxR-type" evidence="4">
    <location>
        <begin position="41"/>
        <end position="106"/>
    </location>
</feature>
<protein>
    <recommendedName>
        <fullName evidence="4">HTH luxR-type domain-containing protein</fullName>
    </recommendedName>
</protein>
<gene>
    <name evidence="5" type="ORF">DDE20_11030</name>
</gene>
<evidence type="ECO:0000259" key="4">
    <source>
        <dbReference type="PROSITE" id="PS50043"/>
    </source>
</evidence>
<dbReference type="Proteomes" id="UP000245911">
    <property type="component" value="Unassembled WGS sequence"/>
</dbReference>
<evidence type="ECO:0000313" key="5">
    <source>
        <dbReference type="EMBL" id="PVH28878.1"/>
    </source>
</evidence>
<dbReference type="InterPro" id="IPR000792">
    <property type="entry name" value="Tscrpt_reg_LuxR_C"/>
</dbReference>
<dbReference type="PANTHER" id="PTHR44688">
    <property type="entry name" value="DNA-BINDING TRANSCRIPTIONAL ACTIVATOR DEVR_DOSR"/>
    <property type="match status" value="1"/>
</dbReference>
<dbReference type="Gene3D" id="1.10.10.10">
    <property type="entry name" value="Winged helix-like DNA-binding domain superfamily/Winged helix DNA-binding domain"/>
    <property type="match status" value="1"/>
</dbReference>
<reference evidence="5 6" key="1">
    <citation type="submission" date="2018-04" db="EMBL/GenBank/DDBJ databases">
        <title>Pararhodobacter oceanense sp. nov., isolated from marine intertidal sediment.</title>
        <authorList>
            <person name="Wang X.-L."/>
            <person name="Du Z.-J."/>
        </authorList>
    </citation>
    <scope>NUCLEOTIDE SEQUENCE [LARGE SCALE GENOMIC DNA]</scope>
    <source>
        <strain evidence="5 6">AM505</strain>
    </source>
</reference>
<name>A0A2T8HTX2_9RHOB</name>
<comment type="caution">
    <text evidence="5">The sequence shown here is derived from an EMBL/GenBank/DDBJ whole genome shotgun (WGS) entry which is preliminary data.</text>
</comment>
<evidence type="ECO:0000256" key="2">
    <source>
        <dbReference type="ARBA" id="ARBA00023125"/>
    </source>
</evidence>
<dbReference type="GO" id="GO:0006355">
    <property type="term" value="P:regulation of DNA-templated transcription"/>
    <property type="evidence" value="ECO:0007669"/>
    <property type="project" value="InterPro"/>
</dbReference>
<dbReference type="OrthoDB" id="3679796at2"/>
<keyword evidence="3" id="KW-0804">Transcription</keyword>
<keyword evidence="2" id="KW-0238">DNA-binding</keyword>
<sequence length="122" mass="13045">MALVGPPDKTQEDIDALLAVAREVVFVAAASAHRCLSALPYPTPRGHLTLRQREVLEWVAEGKTSADIATIMGISAPTVDKHLRLARDTLGVDTTAQALIKAAFLNQVFLIDPSPSETSARS</sequence>
<dbReference type="PRINTS" id="PR00038">
    <property type="entry name" value="HTHLUXR"/>
</dbReference>
<keyword evidence="6" id="KW-1185">Reference proteome</keyword>